<gene>
    <name evidence="9" type="ORF">BEMITA_LOCUS2965</name>
</gene>
<keyword evidence="6" id="KW-0675">Receptor</keyword>
<feature type="transmembrane region" description="Helical" evidence="8">
    <location>
        <begin position="891"/>
        <end position="913"/>
    </location>
</feature>
<keyword evidence="5 8" id="KW-0472">Membrane</keyword>
<evidence type="ECO:0000256" key="1">
    <source>
        <dbReference type="ARBA" id="ARBA00004651"/>
    </source>
</evidence>
<keyword evidence="4 8" id="KW-1133">Transmembrane helix</keyword>
<evidence type="ECO:0000256" key="3">
    <source>
        <dbReference type="ARBA" id="ARBA00022692"/>
    </source>
</evidence>
<organism evidence="9 10">
    <name type="scientific">Bemisia tabaci</name>
    <name type="common">Sweetpotato whitefly</name>
    <name type="synonym">Aleurodes tabaci</name>
    <dbReference type="NCBI Taxonomy" id="7038"/>
    <lineage>
        <taxon>Eukaryota</taxon>
        <taxon>Metazoa</taxon>
        <taxon>Ecdysozoa</taxon>
        <taxon>Arthropoda</taxon>
        <taxon>Hexapoda</taxon>
        <taxon>Insecta</taxon>
        <taxon>Pterygota</taxon>
        <taxon>Neoptera</taxon>
        <taxon>Paraneoptera</taxon>
        <taxon>Hemiptera</taxon>
        <taxon>Sternorrhyncha</taxon>
        <taxon>Aleyrodoidea</taxon>
        <taxon>Aleyrodidae</taxon>
        <taxon>Aleyrodinae</taxon>
        <taxon>Bemisia</taxon>
    </lineage>
</organism>
<dbReference type="PANTHER" id="PTHR42643">
    <property type="entry name" value="IONOTROPIC RECEPTOR 20A-RELATED"/>
    <property type="match status" value="1"/>
</dbReference>
<proteinExistence type="predicted"/>
<dbReference type="Proteomes" id="UP001152759">
    <property type="component" value="Chromosome 10"/>
</dbReference>
<dbReference type="InterPro" id="IPR052192">
    <property type="entry name" value="Insect_Ionotropic_Sensory_Rcpt"/>
</dbReference>
<dbReference type="GO" id="GO:0005886">
    <property type="term" value="C:plasma membrane"/>
    <property type="evidence" value="ECO:0007669"/>
    <property type="project" value="UniProtKB-SubCell"/>
</dbReference>
<keyword evidence="3 8" id="KW-0812">Transmembrane</keyword>
<evidence type="ECO:0000256" key="6">
    <source>
        <dbReference type="ARBA" id="ARBA00023170"/>
    </source>
</evidence>
<feature type="transmembrane region" description="Helical" evidence="8">
    <location>
        <begin position="245"/>
        <end position="264"/>
    </location>
</feature>
<feature type="transmembrane region" description="Helical" evidence="8">
    <location>
        <begin position="314"/>
        <end position="336"/>
    </location>
</feature>
<evidence type="ECO:0000256" key="8">
    <source>
        <dbReference type="SAM" id="Phobius"/>
    </source>
</evidence>
<dbReference type="Gene3D" id="1.10.287.70">
    <property type="match status" value="2"/>
</dbReference>
<accession>A0A9P0EZM9</accession>
<evidence type="ECO:0000313" key="10">
    <source>
        <dbReference type="Proteomes" id="UP001152759"/>
    </source>
</evidence>
<evidence type="ECO:0000256" key="7">
    <source>
        <dbReference type="ARBA" id="ARBA00023180"/>
    </source>
</evidence>
<sequence length="1030" mass="118847">MYISTEELDGSSDLSDVNFNMTRSLYTHPIWNSNNYFIFMIGKFNWNTCTSEINCHSEKSIRTSHSSNRTTPDYYGSLIFCFKFMWRFFRGFKAIICHRGGCSRYDPFAEKIFWYNGAEDEAYFDFSVTNMHRKRLKIMSDQEGEIIGNSFSDCFQWISDLRLQIEVELAKSLNFTYDPYFSHYDLREKIGQKFNVDLHYVEIGTTLEDVDYSRFEFTVGVETVATCILAPHSKFMPQCLVPFKVFTFEVWICIILTCSVFVCMQYTFLNSQRRTFRGLYSTSDISMYDSSSSIHMIYAYFICGSPPRVMLGELFTGKILFSVFIFSALIISNVFLGGMTTLLTSKVQYPEIDTLQDLEASDLFIQVPERESAVVDFAQFGLSEKMIAKLSSNMESYYVMMDMDSLQPEFERRYLASSKEITNNFRAMMENDAFLVAFPGSLSLKNRFVLNFEQFAIHDRFEYHLVKECLKTYPYVFSFLKNSFLFSAFSRKTAQFLETGHFSKIIRWKRVFGSLEVVKPPLGDEEPRPYSLNDLQLPFFSLVLGLLLSFLVFIAEIVVEDFENSPMADKSKTCYEEMYISTEELDGSSDLSDVNFNMTRSLYTHPIWNSKNYLIFMINEFDWGACTSATSTLPAEWHCNLDLGYKTSPNHYGALVLCFKFIWRFFRGLKAIICHREGCSRYDPFAEKIFWHSGAEDEAYFDFSVTNVHRKRLTFMSDFDGAILGQSLSDYWQWLGNIREGTINELAKSLNFTPFYDLSPCDLRYGIGQQRNTYLHYVDIGATPKDVDYSRFEFTVGVETVATCILAPHSKFMPQCLVPFTVFNSEVWICIILTCSVFVFMQYTFLNSQRRTFRGLYSTSDISMYDSSSSIHMIYAYFICGSPPRLLLGELFTGKILFSVFIFSALIISNVFLGGMTTLLTSKVQYPEIDTLQDLENSDLFIQVPERESAAANFAKLGFSEKLISRLSSTLENYIITISLTVGLWDFDFERNTMVLMPKVAGNFAPNLPAAMENDAFLDLATLEFLKSPK</sequence>
<protein>
    <recommendedName>
        <fullName evidence="11">Ionotropic receptor</fullName>
    </recommendedName>
</protein>
<feature type="transmembrane region" description="Helical" evidence="8">
    <location>
        <begin position="817"/>
        <end position="841"/>
    </location>
</feature>
<reference evidence="9" key="1">
    <citation type="submission" date="2021-12" db="EMBL/GenBank/DDBJ databases">
        <authorList>
            <person name="King R."/>
        </authorList>
    </citation>
    <scope>NUCLEOTIDE SEQUENCE</scope>
</reference>
<evidence type="ECO:0008006" key="11">
    <source>
        <dbReference type="Google" id="ProtNLM"/>
    </source>
</evidence>
<evidence type="ECO:0000256" key="4">
    <source>
        <dbReference type="ARBA" id="ARBA00022989"/>
    </source>
</evidence>
<keyword evidence="7" id="KW-0325">Glycoprotein</keyword>
<dbReference type="PANTHER" id="PTHR42643:SF38">
    <property type="entry name" value="IONOTROPIC RECEPTOR 100A"/>
    <property type="match status" value="1"/>
</dbReference>
<evidence type="ECO:0000256" key="2">
    <source>
        <dbReference type="ARBA" id="ARBA00022475"/>
    </source>
</evidence>
<feature type="transmembrane region" description="Helical" evidence="8">
    <location>
        <begin position="537"/>
        <end position="559"/>
    </location>
</feature>
<evidence type="ECO:0000313" key="9">
    <source>
        <dbReference type="EMBL" id="CAH0383524.1"/>
    </source>
</evidence>
<comment type="subcellular location">
    <subcellularLocation>
        <location evidence="1">Cell membrane</location>
        <topology evidence="1">Multi-pass membrane protein</topology>
    </subcellularLocation>
</comment>
<dbReference type="AlphaFoldDB" id="A0A9P0EZM9"/>
<keyword evidence="2" id="KW-1003">Cell membrane</keyword>
<dbReference type="EMBL" id="OU963871">
    <property type="protein sequence ID" value="CAH0383524.1"/>
    <property type="molecule type" value="Genomic_DNA"/>
</dbReference>
<name>A0A9P0EZM9_BEMTA</name>
<evidence type="ECO:0000256" key="5">
    <source>
        <dbReference type="ARBA" id="ARBA00023136"/>
    </source>
</evidence>
<keyword evidence="10" id="KW-1185">Reference proteome</keyword>